<evidence type="ECO:0000313" key="4">
    <source>
        <dbReference type="EMBL" id="ADY57694.1"/>
    </source>
</evidence>
<feature type="domain" description="4Fe-4S ferredoxin-type" evidence="3">
    <location>
        <begin position="300"/>
        <end position="345"/>
    </location>
</feature>
<protein>
    <submittedName>
        <fullName evidence="4">NosR regulatory protein</fullName>
    </submittedName>
</protein>
<proteinExistence type="predicted"/>
<feature type="transmembrane region" description="Helical" evidence="2">
    <location>
        <begin position="393"/>
        <end position="414"/>
    </location>
</feature>
<keyword evidence="5" id="KW-1185">Reference proteome</keyword>
<keyword evidence="2" id="KW-1133">Transmembrane helix</keyword>
<keyword evidence="2" id="KW-0472">Membrane</keyword>
<dbReference type="InterPro" id="IPR017896">
    <property type="entry name" value="4Fe4S_Fe-S-bd"/>
</dbReference>
<feature type="transmembrane region" description="Helical" evidence="2">
    <location>
        <begin position="233"/>
        <end position="256"/>
    </location>
</feature>
<name>F0SLL1_RUBBR</name>
<feature type="domain" description="4Fe-4S ferredoxin-type" evidence="3">
    <location>
        <begin position="394"/>
        <end position="430"/>
    </location>
</feature>
<dbReference type="KEGG" id="pbs:Plabr_0064"/>
<feature type="region of interest" description="Disordered" evidence="1">
    <location>
        <begin position="124"/>
        <end position="147"/>
    </location>
</feature>
<dbReference type="Proteomes" id="UP000006860">
    <property type="component" value="Chromosome"/>
</dbReference>
<gene>
    <name evidence="4" type="ordered locus">Plabr_0064</name>
</gene>
<feature type="transmembrane region" description="Helical" evidence="2">
    <location>
        <begin position="268"/>
        <end position="289"/>
    </location>
</feature>
<evidence type="ECO:0000256" key="2">
    <source>
        <dbReference type="SAM" id="Phobius"/>
    </source>
</evidence>
<feature type="transmembrane region" description="Helical" evidence="2">
    <location>
        <begin position="353"/>
        <end position="373"/>
    </location>
</feature>
<keyword evidence="2" id="KW-0812">Transmembrane</keyword>
<accession>F0SLL1</accession>
<dbReference type="eggNOG" id="COG0348">
    <property type="taxonomic scope" value="Bacteria"/>
</dbReference>
<feature type="transmembrane region" description="Helical" evidence="2">
    <location>
        <begin position="441"/>
        <end position="464"/>
    </location>
</feature>
<feature type="transmembrane region" description="Helical" evidence="2">
    <location>
        <begin position="23"/>
        <end position="44"/>
    </location>
</feature>
<dbReference type="RefSeq" id="WP_013626438.1">
    <property type="nucleotide sequence ID" value="NC_015174.1"/>
</dbReference>
<dbReference type="Pfam" id="PF12801">
    <property type="entry name" value="Fer4_5"/>
    <property type="match status" value="2"/>
</dbReference>
<reference evidence="5" key="1">
    <citation type="submission" date="2011-02" db="EMBL/GenBank/DDBJ databases">
        <title>The complete genome of Planctomyces brasiliensis DSM 5305.</title>
        <authorList>
            <person name="Lucas S."/>
            <person name="Copeland A."/>
            <person name="Lapidus A."/>
            <person name="Bruce D."/>
            <person name="Goodwin L."/>
            <person name="Pitluck S."/>
            <person name="Kyrpides N."/>
            <person name="Mavromatis K."/>
            <person name="Pagani I."/>
            <person name="Ivanova N."/>
            <person name="Ovchinnikova G."/>
            <person name="Lu M."/>
            <person name="Detter J.C."/>
            <person name="Han C."/>
            <person name="Land M."/>
            <person name="Hauser L."/>
            <person name="Markowitz V."/>
            <person name="Cheng J.-F."/>
            <person name="Hugenholtz P."/>
            <person name="Woyke T."/>
            <person name="Wu D."/>
            <person name="Tindall B."/>
            <person name="Pomrenke H.G."/>
            <person name="Brambilla E."/>
            <person name="Klenk H.-P."/>
            <person name="Eisen J.A."/>
        </authorList>
    </citation>
    <scope>NUCLEOTIDE SEQUENCE [LARGE SCALE GENOMIC DNA]</scope>
    <source>
        <strain evidence="5">ATCC 49424 / DSM 5305 / JCM 21570 / NBRC 103401 / IFAM 1448</strain>
    </source>
</reference>
<dbReference type="AlphaFoldDB" id="F0SLL1"/>
<feature type="transmembrane region" description="Helical" evidence="2">
    <location>
        <begin position="295"/>
        <end position="315"/>
    </location>
</feature>
<dbReference type="STRING" id="756272.Plabr_0064"/>
<evidence type="ECO:0000256" key="1">
    <source>
        <dbReference type="SAM" id="MobiDB-lite"/>
    </source>
</evidence>
<sequence length="473" mass="52897">MAESRQSPAPTPAKRPRQSRRWVATKCFLLQLYRLGILCLLVLLTREHFERLRILGDAPVELEEVEAFLPEAARLQIDAGPRAGQFVLDEQGNDIGYAIRTSPQSEDIIGYAGPTDTLLVFGPPDEEPNPVSLADPQAKPEPPAEPTRKVLGIKIRKSWDTTRHIQWVREDAYFMQFWKGRDWGNLVRIDYYDEYMEGVSGATLSSMGIARSIQHRIRWADTENLPATPEVPFAAADIGILIALVVGLIVTFRGGWKRNKIFWTALKVAAFVYVGFLNGSLIAISVLAGYTANGIAWQVAPGLVSLVLVSLVVPWSTRRQPYCNHICPHGAAQQLLSRYSPFRIKVSKSVADGLRWTPWLLLLTAAGFLVLELPLNFSHLEPFDAYLFWQSDWIPIGLFVGSLLISAFVPMAYCKYGCPTGAVLEYVRSHGRADTFGRRDIAAGVLLVVTFLLITQYDVIHAWLRHPLVYGPM</sequence>
<evidence type="ECO:0000259" key="3">
    <source>
        <dbReference type="Pfam" id="PF12801"/>
    </source>
</evidence>
<evidence type="ECO:0000313" key="5">
    <source>
        <dbReference type="Proteomes" id="UP000006860"/>
    </source>
</evidence>
<dbReference type="HOGENOM" id="CLU_577313_0_0_0"/>
<organism evidence="4 5">
    <name type="scientific">Rubinisphaera brasiliensis (strain ATCC 49424 / DSM 5305 / JCM 21570 / IAM 15109 / NBRC 103401 / IFAM 1448)</name>
    <name type="common">Planctomyces brasiliensis</name>
    <dbReference type="NCBI Taxonomy" id="756272"/>
    <lineage>
        <taxon>Bacteria</taxon>
        <taxon>Pseudomonadati</taxon>
        <taxon>Planctomycetota</taxon>
        <taxon>Planctomycetia</taxon>
        <taxon>Planctomycetales</taxon>
        <taxon>Planctomycetaceae</taxon>
        <taxon>Rubinisphaera</taxon>
    </lineage>
</organism>
<dbReference type="EMBL" id="CP002546">
    <property type="protein sequence ID" value="ADY57694.1"/>
    <property type="molecule type" value="Genomic_DNA"/>
</dbReference>